<dbReference type="RefSeq" id="XP_020548498.1">
    <property type="nucleotide sequence ID" value="XM_020692839.1"/>
</dbReference>
<evidence type="ECO:0000313" key="3">
    <source>
        <dbReference type="RefSeq" id="XP_020548498.1"/>
    </source>
</evidence>
<reference evidence="3" key="1">
    <citation type="submission" date="2025-08" db="UniProtKB">
        <authorList>
            <consortium name="RefSeq"/>
        </authorList>
    </citation>
    <scope>IDENTIFICATION</scope>
</reference>
<proteinExistence type="predicted"/>
<dbReference type="Pfam" id="PF03004">
    <property type="entry name" value="Transposase_24"/>
    <property type="match status" value="1"/>
</dbReference>
<dbReference type="Proteomes" id="UP000504604">
    <property type="component" value="Linkage group LG3"/>
</dbReference>
<feature type="region of interest" description="Disordered" evidence="1">
    <location>
        <begin position="46"/>
        <end position="68"/>
    </location>
</feature>
<keyword evidence="2" id="KW-1185">Reference proteome</keyword>
<evidence type="ECO:0000313" key="2">
    <source>
        <dbReference type="Proteomes" id="UP000504604"/>
    </source>
</evidence>
<gene>
    <name evidence="3" type="primary">LOC105157998</name>
</gene>
<name>A0A8M8UNP4_SESIN</name>
<dbReference type="AlphaFoldDB" id="A0A8M8UNP4"/>
<feature type="region of interest" description="Disordered" evidence="1">
    <location>
        <begin position="192"/>
        <end position="214"/>
    </location>
</feature>
<dbReference type="InterPro" id="IPR004252">
    <property type="entry name" value="Probable_transposase_24"/>
</dbReference>
<dbReference type="GeneID" id="105157998"/>
<evidence type="ECO:0000256" key="1">
    <source>
        <dbReference type="SAM" id="MobiDB-lite"/>
    </source>
</evidence>
<protein>
    <submittedName>
        <fullName evidence="3">Uncharacterized protein LOC105157998 isoform X1</fullName>
    </submittedName>
</protein>
<accession>A0A8M8UNP4</accession>
<organism evidence="2 3">
    <name type="scientific">Sesamum indicum</name>
    <name type="common">Oriental sesame</name>
    <name type="synonym">Sesamum orientale</name>
    <dbReference type="NCBI Taxonomy" id="4182"/>
    <lineage>
        <taxon>Eukaryota</taxon>
        <taxon>Viridiplantae</taxon>
        <taxon>Streptophyta</taxon>
        <taxon>Embryophyta</taxon>
        <taxon>Tracheophyta</taxon>
        <taxon>Spermatophyta</taxon>
        <taxon>Magnoliopsida</taxon>
        <taxon>eudicotyledons</taxon>
        <taxon>Gunneridae</taxon>
        <taxon>Pentapetalae</taxon>
        <taxon>asterids</taxon>
        <taxon>lamiids</taxon>
        <taxon>Lamiales</taxon>
        <taxon>Pedaliaceae</taxon>
        <taxon>Sesamum</taxon>
    </lineage>
</organism>
<sequence length="214" mass="24810">MPVSEMTYWWDCDDELMFSVFHMWAEKYIRKTFSIARSILVRPYGWSTRSDSSSKRIGPARTSSRSPQRIRRIGWRTRLFIGGRGLRQSASTKRSRRRSSVDHPKQMELFERCYKKKENDSWSGPMVVEVATFQKMLEDRQPQLMADDLSALAKSEVSMAMTEQQMWLATIEGKNKGRVFGLGSEAHVSSRTFTSPSPLHFQTQPWRTASTVSR</sequence>